<dbReference type="PANTHER" id="PTHR46254:SF6">
    <property type="entry name" value="HIGH MOBILITY GROUP AT-HOOK 2"/>
    <property type="match status" value="1"/>
</dbReference>
<protein>
    <submittedName>
        <fullName evidence="1">Uncharacterized protein</fullName>
    </submittedName>
</protein>
<dbReference type="AlphaFoldDB" id="A0A5F8AJT2"/>
<reference evidence="1" key="3">
    <citation type="submission" date="2025-08" db="UniProtKB">
        <authorList>
            <consortium name="Ensembl"/>
        </authorList>
    </citation>
    <scope>IDENTIFICATION</scope>
    <source>
        <strain evidence="1">17573</strain>
    </source>
</reference>
<dbReference type="PANTHER" id="PTHR46254">
    <property type="entry name" value="PROTEIN GVQW1-RELATED"/>
    <property type="match status" value="1"/>
</dbReference>
<reference evidence="2" key="1">
    <citation type="journal article" date="2007" name="Science">
        <title>Evolutionary and biomedical insights from the rhesus macaque genome.</title>
        <authorList>
            <person name="Gibbs R.A."/>
            <person name="Rogers J."/>
            <person name="Katze M.G."/>
            <person name="Bumgarner R."/>
            <person name="Weinstock G.M."/>
            <person name="Mardis E.R."/>
            <person name="Remington K.A."/>
            <person name="Strausberg R.L."/>
            <person name="Venter J.C."/>
            <person name="Wilson R.K."/>
            <person name="Batzer M.A."/>
            <person name="Bustamante C.D."/>
            <person name="Eichler E.E."/>
            <person name="Hahn M.W."/>
            <person name="Hardison R.C."/>
            <person name="Makova K.D."/>
            <person name="Miller W."/>
            <person name="Milosavljevic A."/>
            <person name="Palermo R.E."/>
            <person name="Siepel A."/>
            <person name="Sikela J.M."/>
            <person name="Attaway T."/>
            <person name="Bell S."/>
            <person name="Bernard K.E."/>
            <person name="Buhay C.J."/>
            <person name="Chandrabose M.N."/>
            <person name="Dao M."/>
            <person name="Davis C."/>
            <person name="Delehaunty K.D."/>
            <person name="Ding Y."/>
            <person name="Dinh H.H."/>
            <person name="Dugan-Rocha S."/>
            <person name="Fulton L.A."/>
            <person name="Gabisi R.A."/>
            <person name="Garner T.T."/>
            <person name="Godfrey J."/>
            <person name="Hawes A.C."/>
            <person name="Hernandez J."/>
            <person name="Hines S."/>
            <person name="Holder M."/>
            <person name="Hume J."/>
            <person name="Jhangiani S.N."/>
            <person name="Joshi V."/>
            <person name="Khan Z.M."/>
            <person name="Kirkness E.F."/>
            <person name="Cree A."/>
            <person name="Fowler R.G."/>
            <person name="Lee S."/>
            <person name="Lewis L.R."/>
            <person name="Li Z."/>
            <person name="Liu Y.-S."/>
            <person name="Moore S.M."/>
            <person name="Muzny D."/>
            <person name="Nazareth L.V."/>
            <person name="Ngo D.N."/>
            <person name="Okwuonu G.O."/>
            <person name="Pai G."/>
            <person name="Parker D."/>
            <person name="Paul H.A."/>
            <person name="Pfannkoch C."/>
            <person name="Pohl C.S."/>
            <person name="Rogers Y.-H.C."/>
            <person name="Ruiz S.J."/>
            <person name="Sabo A."/>
            <person name="Santibanez J."/>
            <person name="Schneider B.W."/>
            <person name="Smith S.M."/>
            <person name="Sodergren E."/>
            <person name="Svatek A.F."/>
            <person name="Utterback T.R."/>
            <person name="Vattathil S."/>
            <person name="Warren W."/>
            <person name="White C.S."/>
            <person name="Chinwalla A.T."/>
            <person name="Feng Y."/>
            <person name="Halpern A.L."/>
            <person name="Hillier L.W."/>
            <person name="Huang X."/>
            <person name="Minx P."/>
            <person name="Nelson J.O."/>
            <person name="Pepin K.H."/>
            <person name="Qin X."/>
            <person name="Sutton G.G."/>
            <person name="Venter E."/>
            <person name="Walenz B.P."/>
            <person name="Wallis J.W."/>
            <person name="Worley K.C."/>
            <person name="Yang S.-P."/>
            <person name="Jones S.M."/>
            <person name="Marra M.A."/>
            <person name="Rocchi M."/>
            <person name="Schein J.E."/>
            <person name="Baertsch R."/>
            <person name="Clarke L."/>
            <person name="Csuros M."/>
            <person name="Glasscock J."/>
            <person name="Harris R.A."/>
            <person name="Havlak P."/>
            <person name="Jackson A.R."/>
            <person name="Jiang H."/>
            <person name="Liu Y."/>
            <person name="Messina D.N."/>
            <person name="Shen Y."/>
            <person name="Song H.X.-Z."/>
            <person name="Wylie T."/>
            <person name="Zhang L."/>
            <person name="Birney E."/>
            <person name="Han K."/>
            <person name="Konkel M.K."/>
            <person name="Lee J."/>
            <person name="Smit A.F.A."/>
            <person name="Ullmer B."/>
            <person name="Wang H."/>
            <person name="Xing J."/>
            <person name="Burhans R."/>
            <person name="Cheng Z."/>
            <person name="Karro J.E."/>
            <person name="Ma J."/>
            <person name="Raney B."/>
            <person name="She X."/>
            <person name="Cox M.J."/>
            <person name="Demuth J.P."/>
            <person name="Dumas L.J."/>
            <person name="Han S.-G."/>
            <person name="Hopkins J."/>
            <person name="Karimpour-Fard A."/>
            <person name="Kim Y.H."/>
            <person name="Pollack J.R."/>
            <person name="Vinar T."/>
            <person name="Addo-Quaye C."/>
            <person name="Degenhardt J."/>
            <person name="Denby A."/>
            <person name="Hubisz M.J."/>
            <person name="Indap A."/>
            <person name="Kosiol C."/>
            <person name="Lahn B.T."/>
            <person name="Lawson H.A."/>
            <person name="Marklein A."/>
            <person name="Nielsen R."/>
            <person name="Vallender E.J."/>
            <person name="Clark A.G."/>
            <person name="Ferguson B."/>
            <person name="Hernandez R.D."/>
            <person name="Hirani K."/>
            <person name="Kehrer-Sawatzki H."/>
            <person name="Kolb J."/>
            <person name="Patil S."/>
            <person name="Pu L.-L."/>
            <person name="Ren Y."/>
            <person name="Smith D.G."/>
            <person name="Wheeler D.A."/>
            <person name="Schenck I."/>
            <person name="Ball E.V."/>
            <person name="Chen R."/>
            <person name="Cooper D.N."/>
            <person name="Giardine B."/>
            <person name="Hsu F."/>
            <person name="Kent W.J."/>
            <person name="Lesk A."/>
            <person name="Nelson D.L."/>
            <person name="O'brien W.E."/>
            <person name="Pruefer K."/>
            <person name="Stenson P.D."/>
            <person name="Wallace J.C."/>
            <person name="Ke H."/>
            <person name="Liu X.-M."/>
            <person name="Wang P."/>
            <person name="Xiang A.P."/>
            <person name="Yang F."/>
            <person name="Barber G.P."/>
            <person name="Haussler D."/>
            <person name="Karolchik D."/>
            <person name="Kern A.D."/>
            <person name="Kuhn R.M."/>
            <person name="Smith K.E."/>
            <person name="Zwieg A.S."/>
        </authorList>
    </citation>
    <scope>NUCLEOTIDE SEQUENCE [LARGE SCALE GENOMIC DNA]</scope>
    <source>
        <strain evidence="2">17573</strain>
    </source>
</reference>
<proteinExistence type="predicted"/>
<reference evidence="1" key="2">
    <citation type="submission" date="2019-01" db="EMBL/GenBank/DDBJ databases">
        <authorList>
            <person name="Graves T."/>
            <person name="Eichler E.E."/>
            <person name="Wilson R.K."/>
        </authorList>
    </citation>
    <scope>NUCLEOTIDE SEQUENCE [LARGE SCALE GENOMIC DNA]</scope>
    <source>
        <strain evidence="1">17573</strain>
    </source>
</reference>
<dbReference type="STRING" id="9544.ENSMMUP00000078179"/>
<name>A0A5F8AJT2_MACMU</name>
<evidence type="ECO:0000313" key="2">
    <source>
        <dbReference type="Proteomes" id="UP000006718"/>
    </source>
</evidence>
<dbReference type="Bgee" id="ENSMMUG00000065316">
    <property type="expression patterns" value="Expressed in heart and 16 other cell types or tissues"/>
</dbReference>
<dbReference type="Ensembl" id="ENSMMUT00000102551.1">
    <property type="protein sequence ID" value="ENSMMUP00000078179.1"/>
    <property type="gene ID" value="ENSMMUG00000065316.1"/>
</dbReference>
<reference evidence="1" key="4">
    <citation type="submission" date="2025-09" db="UniProtKB">
        <authorList>
            <consortium name="Ensembl"/>
        </authorList>
    </citation>
    <scope>IDENTIFICATION</scope>
    <source>
        <strain evidence="1">17573</strain>
    </source>
</reference>
<evidence type="ECO:0000313" key="1">
    <source>
        <dbReference type="Ensembl" id="ENSMMUP00000078179.1"/>
    </source>
</evidence>
<dbReference type="VEuPathDB" id="HostDB:ENSMMUG00000065316"/>
<dbReference type="InParanoid" id="A0A5F8AJT2"/>
<sequence>PRDPPVSASQSAGITGLSHRARPLFFFFPETESHSVIQARVEWCSHSSLQPLTPGLKRYFCLSLQSSWDYRHAPSCLAYFCIFCRSGLSYIAQPGLKLLGSVILPQPLKVLGLHV</sequence>
<dbReference type="Proteomes" id="UP000006718">
    <property type="component" value="Chromosome 20"/>
</dbReference>
<organism evidence="1 2">
    <name type="scientific">Macaca mulatta</name>
    <name type="common">Rhesus macaque</name>
    <dbReference type="NCBI Taxonomy" id="9544"/>
    <lineage>
        <taxon>Eukaryota</taxon>
        <taxon>Metazoa</taxon>
        <taxon>Chordata</taxon>
        <taxon>Craniata</taxon>
        <taxon>Vertebrata</taxon>
        <taxon>Euteleostomi</taxon>
        <taxon>Mammalia</taxon>
        <taxon>Eutheria</taxon>
        <taxon>Euarchontoglires</taxon>
        <taxon>Primates</taxon>
        <taxon>Haplorrhini</taxon>
        <taxon>Catarrhini</taxon>
        <taxon>Cercopithecidae</taxon>
        <taxon>Cercopithecinae</taxon>
        <taxon>Macaca</taxon>
    </lineage>
</organism>
<dbReference type="GeneTree" id="ENSGT00940000161627"/>
<accession>A0A5F8AJT2</accession>
<keyword evidence="2" id="KW-1185">Reference proteome</keyword>